<evidence type="ECO:0000313" key="3">
    <source>
        <dbReference type="Proteomes" id="UP001304515"/>
    </source>
</evidence>
<reference evidence="1 3" key="1">
    <citation type="submission" date="2023-09" db="EMBL/GenBank/DDBJ databases">
        <title>Flavobacterium sp. a novel bacteria isolate from Pepper rhizosphere.</title>
        <authorList>
            <person name="Peng Y."/>
            <person name="Lee J."/>
        </authorList>
    </citation>
    <scope>NUCLEOTIDE SEQUENCE</scope>
    <source>
        <strain evidence="1">PMR2A8</strain>
        <strain evidence="2 3">PMTSA4</strain>
    </source>
</reference>
<protein>
    <submittedName>
        <fullName evidence="1">Uncharacterized protein</fullName>
    </submittedName>
</protein>
<proteinExistence type="predicted"/>
<gene>
    <name evidence="2" type="ORF">RN605_04755</name>
    <name evidence="1" type="ORF">RN608_11455</name>
</gene>
<evidence type="ECO:0000313" key="2">
    <source>
        <dbReference type="EMBL" id="WNM22674.1"/>
    </source>
</evidence>
<evidence type="ECO:0000313" key="1">
    <source>
        <dbReference type="EMBL" id="WNM18623.1"/>
    </source>
</evidence>
<keyword evidence="3" id="KW-1185">Reference proteome</keyword>
<dbReference type="EMBL" id="CP134878">
    <property type="protein sequence ID" value="WNM18623.1"/>
    <property type="molecule type" value="Genomic_DNA"/>
</dbReference>
<organism evidence="1">
    <name type="scientific">Flavobacterium capsici</name>
    <dbReference type="NCBI Taxonomy" id="3075618"/>
    <lineage>
        <taxon>Bacteria</taxon>
        <taxon>Pseudomonadati</taxon>
        <taxon>Bacteroidota</taxon>
        <taxon>Flavobacteriia</taxon>
        <taxon>Flavobacteriales</taxon>
        <taxon>Flavobacteriaceae</taxon>
        <taxon>Flavobacterium</taxon>
    </lineage>
</organism>
<name>A0AA96EWT2_9FLAO</name>
<accession>A0AA96F1Z4</accession>
<dbReference type="KEGG" id="fcj:RN605_04755"/>
<dbReference type="EMBL" id="CP134890">
    <property type="protein sequence ID" value="WNM22674.1"/>
    <property type="molecule type" value="Genomic_DNA"/>
</dbReference>
<dbReference type="Proteomes" id="UP001304515">
    <property type="component" value="Chromosome"/>
</dbReference>
<sequence length="835" mass="95392">MNERLYINDILIELENSSTQFSRTLQVNDLAMLSNRQTNFTKNIKIPKTPNNIMAMDFLNVVGNSSNKPYQKNNVKYFIDNNCIIYNGWAVINQSTENSYEITVYDGNIDFFKTIENKTITDVDVSELDHIKNIDNVVDSFTSTTKNYKYIITDYNGKNTYTDSGTTTTIDINIDYQIPSAKVSYIWDRVFSFTNFTYSGSVFSGDSFTNLYMTYPKPVPTDEPIVTPISSQASSIGSNTTDWFTFSFFLKCFPEPFDTPEADNANGYIRIKQNGSFRLKAEGNYYLNSQPNGSVRYYLFSESNVLKTWGVINGQANESVILGCAVNDKLLLDSPLYFDNSYMGSVTTSLDLIIGYETNFNEALIDFQVKDFVNEIMQRFGLTMFKDKYENHIEFLTLDEILQGENQLDWSDKFQGTYNEKYILNNYGQKNFLKYRYNEENQKFNDGFILVNNVNLKDETTIIESKIYSPDDGKGIGFIGDDKRVYKFWNKEIKDDNTVKYKELTGRYYFLRSEDYVGSSMKIGSEKLNVFQTISNFPIANYDRLSFKEIIYDYYLPIESILDNAKVLLVDFYLKPSDIENFDFKKLIYVKQLGSYYLVNKISNFTNGKITRCELIEVDYQKRIDAPEVIPPSGITITSISISGCSVTLEYTTDAESTTPITIYGFPNSFGTIPPPILEPQYYYNGTTYATGYTNTVTFDVMAGNYYQFQLSIAEFPPTTIYSNIVSGENFGSCTYVPPAPIATYFIITSLQTISVIGNTRKVRVNYISDRTENEVINLSATASLSFVYPVTQTYYLTPSNGFVEVDLPNKFFDTTIPWSIQLSSQGLTSNSMLS</sequence>
<accession>A0AA96EWT2</accession>
<dbReference type="AlphaFoldDB" id="A0AA96EWT2"/>
<dbReference type="RefSeq" id="WP_313322676.1">
    <property type="nucleotide sequence ID" value="NZ_CP134878.1"/>
</dbReference>